<dbReference type="Gene3D" id="2.80.10.50">
    <property type="match status" value="2"/>
</dbReference>
<gene>
    <name evidence="2" type="ORF">T440DRAFT_287050</name>
</gene>
<proteinExistence type="predicted"/>
<dbReference type="InterPro" id="IPR000772">
    <property type="entry name" value="Ricin_B_lectin"/>
</dbReference>
<dbReference type="EMBL" id="MU006294">
    <property type="protein sequence ID" value="KAF2853717.1"/>
    <property type="molecule type" value="Genomic_DNA"/>
</dbReference>
<dbReference type="Proteomes" id="UP000799423">
    <property type="component" value="Unassembled WGS sequence"/>
</dbReference>
<reference evidence="2" key="1">
    <citation type="submission" date="2020-01" db="EMBL/GenBank/DDBJ databases">
        <authorList>
            <consortium name="DOE Joint Genome Institute"/>
            <person name="Haridas S."/>
            <person name="Albert R."/>
            <person name="Binder M."/>
            <person name="Bloem J."/>
            <person name="Labutti K."/>
            <person name="Salamov A."/>
            <person name="Andreopoulos B."/>
            <person name="Baker S.E."/>
            <person name="Barry K."/>
            <person name="Bills G."/>
            <person name="Bluhm B.H."/>
            <person name="Cannon C."/>
            <person name="Castanera R."/>
            <person name="Culley D.E."/>
            <person name="Daum C."/>
            <person name="Ezra D."/>
            <person name="Gonzalez J.B."/>
            <person name="Henrissat B."/>
            <person name="Kuo A."/>
            <person name="Liang C."/>
            <person name="Lipzen A."/>
            <person name="Lutzoni F."/>
            <person name="Magnuson J."/>
            <person name="Mondo S."/>
            <person name="Nolan M."/>
            <person name="Ohm R."/>
            <person name="Pangilinan J."/>
            <person name="Park H.-J."/>
            <person name="Ramirez L."/>
            <person name="Alfaro M."/>
            <person name="Sun H."/>
            <person name="Tritt A."/>
            <person name="Yoshinaga Y."/>
            <person name="Zwiers L.-H."/>
            <person name="Turgeon B.G."/>
            <person name="Goodwin S.B."/>
            <person name="Spatafora J.W."/>
            <person name="Crous P.W."/>
            <person name="Grigoriev I.V."/>
        </authorList>
    </citation>
    <scope>NUCLEOTIDE SEQUENCE</scope>
    <source>
        <strain evidence="2">IPT5</strain>
    </source>
</reference>
<dbReference type="Pfam" id="PF14200">
    <property type="entry name" value="RicinB_lectin_2"/>
    <property type="match status" value="1"/>
</dbReference>
<organism evidence="2 3">
    <name type="scientific">Plenodomus tracheiphilus IPT5</name>
    <dbReference type="NCBI Taxonomy" id="1408161"/>
    <lineage>
        <taxon>Eukaryota</taxon>
        <taxon>Fungi</taxon>
        <taxon>Dikarya</taxon>
        <taxon>Ascomycota</taxon>
        <taxon>Pezizomycotina</taxon>
        <taxon>Dothideomycetes</taxon>
        <taxon>Pleosporomycetidae</taxon>
        <taxon>Pleosporales</taxon>
        <taxon>Pleosporineae</taxon>
        <taxon>Leptosphaeriaceae</taxon>
        <taxon>Plenodomus</taxon>
    </lineage>
</organism>
<accession>A0A6A7BG85</accession>
<sequence length="172" mass="19570">MSDRNQDYFLPKEWHGKCVTLTNYRGGTALDVAGGSSNNGTPVHGWEVNGSRAQQWVISKVNAHDVWSPWTLQNVASNTFLFNRDGLSEANVDMWCWSRDYMSHGIADWFLITQERDQNDPGSNEPIIMLQNAASSMYVDLWGGLSNNGTRISGFYRDNLNPNQLWQLRLVR</sequence>
<name>A0A6A7BG85_9PLEO</name>
<evidence type="ECO:0000313" key="3">
    <source>
        <dbReference type="Proteomes" id="UP000799423"/>
    </source>
</evidence>
<dbReference type="SUPFAM" id="SSF50370">
    <property type="entry name" value="Ricin B-like lectins"/>
    <property type="match status" value="1"/>
</dbReference>
<evidence type="ECO:0000313" key="2">
    <source>
        <dbReference type="EMBL" id="KAF2853717.1"/>
    </source>
</evidence>
<dbReference type="InterPro" id="IPR035992">
    <property type="entry name" value="Ricin_B-like_lectins"/>
</dbReference>
<dbReference type="OrthoDB" id="2131701at2759"/>
<protein>
    <submittedName>
        <fullName evidence="2">Carbohydrate-binding module family 13 protein</fullName>
    </submittedName>
</protein>
<feature type="domain" description="Ricin B lectin" evidence="1">
    <location>
        <begin position="5"/>
        <end position="86"/>
    </location>
</feature>
<dbReference type="AlphaFoldDB" id="A0A6A7BG85"/>
<keyword evidence="3" id="KW-1185">Reference proteome</keyword>
<evidence type="ECO:0000259" key="1">
    <source>
        <dbReference type="Pfam" id="PF14200"/>
    </source>
</evidence>